<dbReference type="GO" id="GO:0036159">
    <property type="term" value="P:inner dynein arm assembly"/>
    <property type="evidence" value="ECO:0007669"/>
    <property type="project" value="InterPro"/>
</dbReference>
<keyword evidence="7" id="KW-1185">Reference proteome</keyword>
<organism evidence="6 7">
    <name type="scientific">Papilio machaon</name>
    <name type="common">Old World swallowtail butterfly</name>
    <dbReference type="NCBI Taxonomy" id="76193"/>
    <lineage>
        <taxon>Eukaryota</taxon>
        <taxon>Metazoa</taxon>
        <taxon>Ecdysozoa</taxon>
        <taxon>Arthropoda</taxon>
        <taxon>Hexapoda</taxon>
        <taxon>Insecta</taxon>
        <taxon>Pterygota</taxon>
        <taxon>Neoptera</taxon>
        <taxon>Endopterygota</taxon>
        <taxon>Lepidoptera</taxon>
        <taxon>Glossata</taxon>
        <taxon>Ditrysia</taxon>
        <taxon>Papilionoidea</taxon>
        <taxon>Papilionidae</taxon>
        <taxon>Papilioninae</taxon>
        <taxon>Papilio</taxon>
    </lineage>
</organism>
<dbReference type="STRING" id="76193.A0A0N0PD71"/>
<dbReference type="InParanoid" id="A0A0N0PD71"/>
<feature type="coiled-coil region" evidence="5">
    <location>
        <begin position="72"/>
        <end position="144"/>
    </location>
</feature>
<evidence type="ECO:0000313" key="6">
    <source>
        <dbReference type="EMBL" id="KPJ16117.1"/>
    </source>
</evidence>
<feature type="coiled-coil region" evidence="5">
    <location>
        <begin position="180"/>
        <end position="214"/>
    </location>
</feature>
<proteinExistence type="inferred from homology"/>
<protein>
    <recommendedName>
        <fullName evidence="2">Coiled-coil domain-containing protein 39</fullName>
    </recommendedName>
</protein>
<name>A0A0N0PD71_PAPMA</name>
<evidence type="ECO:0000313" key="7">
    <source>
        <dbReference type="Proteomes" id="UP000053240"/>
    </source>
</evidence>
<evidence type="ECO:0000256" key="5">
    <source>
        <dbReference type="SAM" id="Coils"/>
    </source>
</evidence>
<gene>
    <name evidence="6" type="ORF">RR48_00903</name>
</gene>
<dbReference type="GO" id="GO:0005576">
    <property type="term" value="C:extracellular region"/>
    <property type="evidence" value="ECO:0007669"/>
    <property type="project" value="GOC"/>
</dbReference>
<evidence type="ECO:0000256" key="1">
    <source>
        <dbReference type="ARBA" id="ARBA00005805"/>
    </source>
</evidence>
<evidence type="ECO:0000256" key="4">
    <source>
        <dbReference type="ARBA" id="ARBA00045182"/>
    </source>
</evidence>
<sequence>MSAPEKLPGYMAQLLEELGWNQGTRIPLADPSNSNLETILISRQNEIQTLKEALSLQLQKRSDLNKYKDFVHTEYQENTRLLFAQKQQLEQEIKVHQLSKNEAERLEKDVVESNKESSAAATRIDRLQCSIARLLKKADTLKSEVCGERGALQEWRAALERSASDITAIEQFTKQDLSKAKGLETKRLQLKQEHDRLRDRLNQLVSNLSAEERACERISVQVMEGMEQRKQMMSMWTSAVENLRQRDIDIRHIKEDYGVLEDAANKVTEQCREQQAFCDQQRADNAEATRENITLAQQLSLTRFQHQQTLEENLTLDSELKAMQRELSNMRNFLEKLRLENKSILEEQRQKDVALKNIIDKIKELKEKLLESTDKSKSSEKRAKQLEEMLNENRLQNAHDVIGLNLKRAKKLFDDVDEWRIFKLSMYNRNYAEAAHTALQSVHEACAGVRGARAQLAVLLCGEDVRRNLPRHNMRLHSYVDRSPHTMSRYYV</sequence>
<reference evidence="6 7" key="1">
    <citation type="journal article" date="2015" name="Nat. Commun.">
        <title>Outbred genome sequencing and CRISPR/Cas9 gene editing in butterflies.</title>
        <authorList>
            <person name="Li X."/>
            <person name="Fan D."/>
            <person name="Zhang W."/>
            <person name="Liu G."/>
            <person name="Zhang L."/>
            <person name="Zhao L."/>
            <person name="Fang X."/>
            <person name="Chen L."/>
            <person name="Dong Y."/>
            <person name="Chen Y."/>
            <person name="Ding Y."/>
            <person name="Zhao R."/>
            <person name="Feng M."/>
            <person name="Zhu Y."/>
            <person name="Feng Y."/>
            <person name="Jiang X."/>
            <person name="Zhu D."/>
            <person name="Xiang H."/>
            <person name="Feng X."/>
            <person name="Li S."/>
            <person name="Wang J."/>
            <person name="Zhang G."/>
            <person name="Kronforst M.R."/>
            <person name="Wang W."/>
        </authorList>
    </citation>
    <scope>NUCLEOTIDE SEQUENCE [LARGE SCALE GENOMIC DNA]</scope>
    <source>
        <strain evidence="6">Ya'a_city_454_Pm</strain>
        <tissue evidence="6">Whole body</tissue>
    </source>
</reference>
<dbReference type="InterPro" id="IPR033290">
    <property type="entry name" value="CCDC39"/>
</dbReference>
<keyword evidence="3 5" id="KW-0175">Coiled coil</keyword>
<comment type="similarity">
    <text evidence="1">Belongs to the CCDC39 family.</text>
</comment>
<dbReference type="PANTHER" id="PTHR18962:SF0">
    <property type="entry name" value="COILED-COIL DOMAIN-CONTAINING PROTEIN 39"/>
    <property type="match status" value="1"/>
</dbReference>
<dbReference type="Pfam" id="PF24161">
    <property type="entry name" value="CCDC39"/>
    <property type="match status" value="1"/>
</dbReference>
<dbReference type="Proteomes" id="UP000053240">
    <property type="component" value="Unassembled WGS sequence"/>
</dbReference>
<accession>A0A0N0PD71</accession>
<dbReference type="PANTHER" id="PTHR18962">
    <property type="entry name" value="COILED-COIL DOMAIN-CONTAINING PROTEIN 39"/>
    <property type="match status" value="1"/>
</dbReference>
<dbReference type="EMBL" id="KQ460310">
    <property type="protein sequence ID" value="KPJ16117.1"/>
    <property type="molecule type" value="Genomic_DNA"/>
</dbReference>
<dbReference type="AlphaFoldDB" id="A0A0N0PD71"/>
<evidence type="ECO:0000256" key="2">
    <source>
        <dbReference type="ARBA" id="ARBA00016725"/>
    </source>
</evidence>
<comment type="function">
    <text evidence="4">Required for assembly of dynein regulatory complex (DRC) and inner dynein arm (IDA) complexes, which are responsible for ciliary beat regulation, thereby playing a central role in motility in cilia and flagella. Probably acts together with CCDC40 to form a molecular ruler that determines the 96 nanometer (nm) repeat length and arrangements of components in cilia and flagella. Not required for outer dynein arm complexes assembly.</text>
</comment>
<dbReference type="GO" id="GO:0060287">
    <property type="term" value="P:epithelial cilium movement involved in determination of left/right asymmetry"/>
    <property type="evidence" value="ECO:0007669"/>
    <property type="project" value="TreeGrafter"/>
</dbReference>
<evidence type="ECO:0000256" key="3">
    <source>
        <dbReference type="ARBA" id="ARBA00023054"/>
    </source>
</evidence>
<feature type="coiled-coil region" evidence="5">
    <location>
        <begin position="306"/>
        <end position="396"/>
    </location>
</feature>
<dbReference type="GO" id="GO:0060285">
    <property type="term" value="P:cilium-dependent cell motility"/>
    <property type="evidence" value="ECO:0007669"/>
    <property type="project" value="TreeGrafter"/>
</dbReference>
<dbReference type="GO" id="GO:0005930">
    <property type="term" value="C:axoneme"/>
    <property type="evidence" value="ECO:0007669"/>
    <property type="project" value="InterPro"/>
</dbReference>